<keyword evidence="3" id="KW-0479">Metal-binding</keyword>
<dbReference type="GO" id="GO:0016705">
    <property type="term" value="F:oxidoreductase activity, acting on paired donors, with incorporation or reduction of molecular oxygen"/>
    <property type="evidence" value="ECO:0007669"/>
    <property type="project" value="InterPro"/>
</dbReference>
<dbReference type="GO" id="GO:0020037">
    <property type="term" value="F:heme binding"/>
    <property type="evidence" value="ECO:0007669"/>
    <property type="project" value="InterPro"/>
</dbReference>
<sequence>MLLEIIQSYVNEAAKILRTTPKTLALAIIISAMSAIAITSVSRSAKKKIPGPRGLPLFGSALEIRRYSKKSKVFEFFDAVTAEFGPIAVVTGPGMYFIVTNNAELVHLALTDTSNFKRGTRVHNSTVGIGENLLFALPSGDTWKMHRKYLQPAFAPSHLRFVGTVTENEIDRLLDFWNNKISANSPTGIVVDFHHSFTCVALDILGHVAFSYDFKSVDAYHEGRDGEGHEMLLEFGKVLSERNMTPPFTWNYYGLGSNGTRAMKFKNYFNRLLDEIIEKKQQNKTPAGNKDLLDRLLDIDTNNNQKFTKAEIFGEALGFLFAGHE</sequence>
<dbReference type="SUPFAM" id="SSF48264">
    <property type="entry name" value="Cytochrome P450"/>
    <property type="match status" value="1"/>
</dbReference>
<evidence type="ECO:0000313" key="8">
    <source>
        <dbReference type="Proteomes" id="UP001211907"/>
    </source>
</evidence>
<protein>
    <recommendedName>
        <fullName evidence="9">Cytochrome P450</fullName>
    </recommendedName>
</protein>
<organism evidence="7 8">
    <name type="scientific">Physocladia obscura</name>
    <dbReference type="NCBI Taxonomy" id="109957"/>
    <lineage>
        <taxon>Eukaryota</taxon>
        <taxon>Fungi</taxon>
        <taxon>Fungi incertae sedis</taxon>
        <taxon>Chytridiomycota</taxon>
        <taxon>Chytridiomycota incertae sedis</taxon>
        <taxon>Chytridiomycetes</taxon>
        <taxon>Chytridiales</taxon>
        <taxon>Chytriomycetaceae</taxon>
        <taxon>Physocladia</taxon>
    </lineage>
</organism>
<dbReference type="EMBL" id="JADGJH010002394">
    <property type="protein sequence ID" value="KAJ3098765.1"/>
    <property type="molecule type" value="Genomic_DNA"/>
</dbReference>
<dbReference type="InterPro" id="IPR050196">
    <property type="entry name" value="Cytochrome_P450_Monoox"/>
</dbReference>
<dbReference type="PANTHER" id="PTHR24291">
    <property type="entry name" value="CYTOCHROME P450 FAMILY 4"/>
    <property type="match status" value="1"/>
</dbReference>
<evidence type="ECO:0000313" key="7">
    <source>
        <dbReference type="EMBL" id="KAJ3098765.1"/>
    </source>
</evidence>
<keyword evidence="5" id="KW-0408">Iron</keyword>
<evidence type="ECO:0000256" key="4">
    <source>
        <dbReference type="ARBA" id="ARBA00023002"/>
    </source>
</evidence>
<dbReference type="GO" id="GO:0005506">
    <property type="term" value="F:iron ion binding"/>
    <property type="evidence" value="ECO:0007669"/>
    <property type="project" value="InterPro"/>
</dbReference>
<dbReference type="PANTHER" id="PTHR24291:SF50">
    <property type="entry name" value="BIFUNCTIONAL ALBAFLAVENONE MONOOXYGENASE_TERPENE SYNTHASE"/>
    <property type="match status" value="1"/>
</dbReference>
<dbReference type="Gene3D" id="1.10.630.10">
    <property type="entry name" value="Cytochrome P450"/>
    <property type="match status" value="1"/>
</dbReference>
<accession>A0AAD5XDI4</accession>
<evidence type="ECO:0000256" key="1">
    <source>
        <dbReference type="ARBA" id="ARBA00010617"/>
    </source>
</evidence>
<evidence type="ECO:0000256" key="3">
    <source>
        <dbReference type="ARBA" id="ARBA00022723"/>
    </source>
</evidence>
<evidence type="ECO:0000256" key="6">
    <source>
        <dbReference type="ARBA" id="ARBA00023033"/>
    </source>
</evidence>
<dbReference type="GO" id="GO:0004497">
    <property type="term" value="F:monooxygenase activity"/>
    <property type="evidence" value="ECO:0007669"/>
    <property type="project" value="UniProtKB-KW"/>
</dbReference>
<dbReference type="Pfam" id="PF00067">
    <property type="entry name" value="p450"/>
    <property type="match status" value="1"/>
</dbReference>
<evidence type="ECO:0000256" key="2">
    <source>
        <dbReference type="ARBA" id="ARBA00022617"/>
    </source>
</evidence>
<dbReference type="AlphaFoldDB" id="A0AAD5XDI4"/>
<comment type="similarity">
    <text evidence="1">Belongs to the cytochrome P450 family.</text>
</comment>
<keyword evidence="8" id="KW-1185">Reference proteome</keyword>
<dbReference type="InterPro" id="IPR036396">
    <property type="entry name" value="Cyt_P450_sf"/>
</dbReference>
<keyword evidence="6" id="KW-0503">Monooxygenase</keyword>
<keyword evidence="2" id="KW-0349">Heme</keyword>
<evidence type="ECO:0008006" key="9">
    <source>
        <dbReference type="Google" id="ProtNLM"/>
    </source>
</evidence>
<reference evidence="7" key="1">
    <citation type="submission" date="2020-05" db="EMBL/GenBank/DDBJ databases">
        <title>Phylogenomic resolution of chytrid fungi.</title>
        <authorList>
            <person name="Stajich J.E."/>
            <person name="Amses K."/>
            <person name="Simmons R."/>
            <person name="Seto K."/>
            <person name="Myers J."/>
            <person name="Bonds A."/>
            <person name="Quandt C.A."/>
            <person name="Barry K."/>
            <person name="Liu P."/>
            <person name="Grigoriev I."/>
            <person name="Longcore J.E."/>
            <person name="James T.Y."/>
        </authorList>
    </citation>
    <scope>NUCLEOTIDE SEQUENCE</scope>
    <source>
        <strain evidence="7">JEL0513</strain>
    </source>
</reference>
<dbReference type="InterPro" id="IPR001128">
    <property type="entry name" value="Cyt_P450"/>
</dbReference>
<keyword evidence="4" id="KW-0560">Oxidoreductase</keyword>
<proteinExistence type="inferred from homology"/>
<name>A0AAD5XDI4_9FUNG</name>
<comment type="caution">
    <text evidence="7">The sequence shown here is derived from an EMBL/GenBank/DDBJ whole genome shotgun (WGS) entry which is preliminary data.</text>
</comment>
<gene>
    <name evidence="7" type="ORF">HK100_005024</name>
</gene>
<dbReference type="Proteomes" id="UP001211907">
    <property type="component" value="Unassembled WGS sequence"/>
</dbReference>
<evidence type="ECO:0000256" key="5">
    <source>
        <dbReference type="ARBA" id="ARBA00023004"/>
    </source>
</evidence>